<dbReference type="Pfam" id="PF02852">
    <property type="entry name" value="Pyr_redox_dim"/>
    <property type="match status" value="1"/>
</dbReference>
<sequence>MAKESFDCIIIGSGPGGYVAAIRAAQLGMSVAVVEKDKIGGRCLNYACIPAKAVLRSADLMSEISHAGEFGITVGKPEVDFAAVNARREEVIGTLVGGVEMLMKKNNVEMISGSASLTGPKSVSVDGRELEASQAIILATGSVARSIPGASFGGAVIGTEEAWALEALPKRMAVVGSGASGSEIASAYARFGVEVDLFEALDRVLPSEDKDISRLVEKGFKAQGISVHTSTLVSGIESGGSSVTFEYGDEKGEADWLVIAAGRSADVESLGLGAAGLELDEQGLIAVDGHLRSSVEGIYAIGDLVHGPALAHKASEEGIIAAEAIAGENPHPLDYEDIPRATFCTPNVASFGLTEEQAKEQGFDVTVGKVPYGAVGAGTVYGDRSGLVKIVGDRKYGELLGAHIVGSKATDLIQELVNTKMLEGGYPEVARTIHGHPTMSEALMEAARAADGWLVHG</sequence>
<name>A0A6J5ZK14_9ZZZZ</name>
<keyword evidence="7" id="KW-0520">NAD</keyword>
<comment type="cofactor">
    <cofactor evidence="1">
        <name>FAD</name>
        <dbReference type="ChEBI" id="CHEBI:57692"/>
    </cofactor>
</comment>
<dbReference type="Gene3D" id="3.30.390.30">
    <property type="match status" value="1"/>
</dbReference>
<evidence type="ECO:0000256" key="7">
    <source>
        <dbReference type="ARBA" id="ARBA00023027"/>
    </source>
</evidence>
<evidence type="ECO:0000259" key="9">
    <source>
        <dbReference type="Pfam" id="PF07992"/>
    </source>
</evidence>
<dbReference type="Gene3D" id="3.50.50.60">
    <property type="entry name" value="FAD/NAD(P)-binding domain"/>
    <property type="match status" value="2"/>
</dbReference>
<dbReference type="PIRSF" id="PIRSF000350">
    <property type="entry name" value="Mercury_reductase_MerA"/>
    <property type="match status" value="1"/>
</dbReference>
<accession>A0A6J5ZK14</accession>
<evidence type="ECO:0000256" key="2">
    <source>
        <dbReference type="ARBA" id="ARBA00004496"/>
    </source>
</evidence>
<dbReference type="FunFam" id="3.30.390.30:FF:000001">
    <property type="entry name" value="Dihydrolipoyl dehydrogenase"/>
    <property type="match status" value="1"/>
</dbReference>
<organism evidence="10">
    <name type="scientific">freshwater metagenome</name>
    <dbReference type="NCBI Taxonomy" id="449393"/>
    <lineage>
        <taxon>unclassified sequences</taxon>
        <taxon>metagenomes</taxon>
        <taxon>ecological metagenomes</taxon>
    </lineage>
</organism>
<keyword evidence="5" id="KW-0274">FAD</keyword>
<evidence type="ECO:0000256" key="6">
    <source>
        <dbReference type="ARBA" id="ARBA00023002"/>
    </source>
</evidence>
<feature type="domain" description="Pyridine nucleotide-disulphide oxidoreductase dimerisation" evidence="8">
    <location>
        <begin position="338"/>
        <end position="447"/>
    </location>
</feature>
<dbReference type="NCBIfam" id="TIGR01350">
    <property type="entry name" value="lipoamide_DH"/>
    <property type="match status" value="1"/>
</dbReference>
<reference evidence="10" key="1">
    <citation type="submission" date="2020-05" db="EMBL/GenBank/DDBJ databases">
        <authorList>
            <person name="Chiriac C."/>
            <person name="Salcher M."/>
            <person name="Ghai R."/>
            <person name="Kavagutti S V."/>
        </authorList>
    </citation>
    <scope>NUCLEOTIDE SEQUENCE</scope>
</reference>
<proteinExistence type="inferred from homology"/>
<dbReference type="PANTHER" id="PTHR22912">
    <property type="entry name" value="DISULFIDE OXIDOREDUCTASE"/>
    <property type="match status" value="1"/>
</dbReference>
<evidence type="ECO:0000256" key="4">
    <source>
        <dbReference type="ARBA" id="ARBA00022630"/>
    </source>
</evidence>
<evidence type="ECO:0000313" key="10">
    <source>
        <dbReference type="EMBL" id="CAB4341676.1"/>
    </source>
</evidence>
<dbReference type="InterPro" id="IPR006258">
    <property type="entry name" value="Lipoamide_DH"/>
</dbReference>
<keyword evidence="4" id="KW-0285">Flavoprotein</keyword>
<dbReference type="EMBL" id="CAESAN010000040">
    <property type="protein sequence ID" value="CAB4341676.1"/>
    <property type="molecule type" value="Genomic_DNA"/>
</dbReference>
<keyword evidence="6" id="KW-0560">Oxidoreductase</keyword>
<dbReference type="PRINTS" id="PR00368">
    <property type="entry name" value="FADPNR"/>
</dbReference>
<dbReference type="GO" id="GO:0004148">
    <property type="term" value="F:dihydrolipoyl dehydrogenase (NADH) activity"/>
    <property type="evidence" value="ECO:0007669"/>
    <property type="project" value="InterPro"/>
</dbReference>
<dbReference type="InterPro" id="IPR016156">
    <property type="entry name" value="FAD/NAD-linked_Rdtase_dimer_sf"/>
</dbReference>
<dbReference type="PRINTS" id="PR00411">
    <property type="entry name" value="PNDRDTASEI"/>
</dbReference>
<dbReference type="Pfam" id="PF07992">
    <property type="entry name" value="Pyr_redox_2"/>
    <property type="match status" value="1"/>
</dbReference>
<dbReference type="InterPro" id="IPR001100">
    <property type="entry name" value="Pyr_nuc-diS_OxRdtase"/>
</dbReference>
<evidence type="ECO:0000256" key="3">
    <source>
        <dbReference type="ARBA" id="ARBA00007532"/>
    </source>
</evidence>
<evidence type="ECO:0000256" key="5">
    <source>
        <dbReference type="ARBA" id="ARBA00022827"/>
    </source>
</evidence>
<feature type="domain" description="FAD/NAD(P)-binding" evidence="9">
    <location>
        <begin position="6"/>
        <end position="318"/>
    </location>
</feature>
<dbReference type="GO" id="GO:0050660">
    <property type="term" value="F:flavin adenine dinucleotide binding"/>
    <property type="evidence" value="ECO:0007669"/>
    <property type="project" value="InterPro"/>
</dbReference>
<evidence type="ECO:0000259" key="8">
    <source>
        <dbReference type="Pfam" id="PF02852"/>
    </source>
</evidence>
<dbReference type="SUPFAM" id="SSF55424">
    <property type="entry name" value="FAD/NAD-linked reductases, dimerisation (C-terminal) domain"/>
    <property type="match status" value="1"/>
</dbReference>
<evidence type="ECO:0000256" key="1">
    <source>
        <dbReference type="ARBA" id="ARBA00001974"/>
    </source>
</evidence>
<dbReference type="AlphaFoldDB" id="A0A6J5ZK14"/>
<comment type="subcellular location">
    <subcellularLocation>
        <location evidence="2">Cytoplasm</location>
    </subcellularLocation>
</comment>
<dbReference type="PANTHER" id="PTHR22912:SF217">
    <property type="entry name" value="DIHYDROLIPOYL DEHYDROGENASE"/>
    <property type="match status" value="1"/>
</dbReference>
<dbReference type="SUPFAM" id="SSF51905">
    <property type="entry name" value="FAD/NAD(P)-binding domain"/>
    <property type="match status" value="1"/>
</dbReference>
<protein>
    <submittedName>
        <fullName evidence="10">Unannotated protein</fullName>
    </submittedName>
</protein>
<comment type="similarity">
    <text evidence="3">Belongs to the class-I pyridine nucleotide-disulfide oxidoreductase family.</text>
</comment>
<dbReference type="InterPro" id="IPR023753">
    <property type="entry name" value="FAD/NAD-binding_dom"/>
</dbReference>
<dbReference type="InterPro" id="IPR050151">
    <property type="entry name" value="Class-I_Pyr_Nuc-Dis_Oxidored"/>
</dbReference>
<dbReference type="GO" id="GO:0006103">
    <property type="term" value="P:2-oxoglutarate metabolic process"/>
    <property type="evidence" value="ECO:0007669"/>
    <property type="project" value="TreeGrafter"/>
</dbReference>
<dbReference type="GO" id="GO:0005737">
    <property type="term" value="C:cytoplasm"/>
    <property type="evidence" value="ECO:0007669"/>
    <property type="project" value="UniProtKB-SubCell"/>
</dbReference>
<gene>
    <name evidence="10" type="ORF">UFOPK3547_00631</name>
</gene>
<dbReference type="InterPro" id="IPR004099">
    <property type="entry name" value="Pyr_nucl-diS_OxRdtase_dimer"/>
</dbReference>
<dbReference type="InterPro" id="IPR036188">
    <property type="entry name" value="FAD/NAD-bd_sf"/>
</dbReference>